<proteinExistence type="inferred from homology"/>
<reference evidence="4" key="1">
    <citation type="journal article" date="2019" name="Int. J. Syst. Evol. Microbiol.">
        <title>The Global Catalogue of Microorganisms (GCM) 10K type strain sequencing project: providing services to taxonomists for standard genome sequencing and annotation.</title>
        <authorList>
            <consortium name="The Broad Institute Genomics Platform"/>
            <consortium name="The Broad Institute Genome Sequencing Center for Infectious Disease"/>
            <person name="Wu L."/>
            <person name="Ma J."/>
        </authorList>
    </citation>
    <scope>NUCLEOTIDE SEQUENCE [LARGE SCALE GENOMIC DNA]</scope>
    <source>
        <strain evidence="4">CGMCC 4.7132</strain>
    </source>
</reference>
<keyword evidence="4" id="KW-1185">Reference proteome</keyword>
<dbReference type="PANTHER" id="PTHR11487:SF0">
    <property type="entry name" value="S-ACYL FATTY ACID SYNTHASE THIOESTERASE, MEDIUM CHAIN"/>
    <property type="match status" value="1"/>
</dbReference>
<comment type="similarity">
    <text evidence="1">Belongs to the thioesterase family.</text>
</comment>
<dbReference type="PANTHER" id="PTHR11487">
    <property type="entry name" value="THIOESTERASE"/>
    <property type="match status" value="1"/>
</dbReference>
<evidence type="ECO:0000313" key="3">
    <source>
        <dbReference type="EMBL" id="MFC4531091.1"/>
    </source>
</evidence>
<dbReference type="SUPFAM" id="SSF53474">
    <property type="entry name" value="alpha/beta-Hydrolases"/>
    <property type="match status" value="1"/>
</dbReference>
<evidence type="ECO:0000259" key="2">
    <source>
        <dbReference type="Pfam" id="PF00975"/>
    </source>
</evidence>
<gene>
    <name evidence="3" type="ORF">ACFO60_09990</name>
</gene>
<dbReference type="Pfam" id="PF00975">
    <property type="entry name" value="Thioesterase"/>
    <property type="match status" value="1"/>
</dbReference>
<protein>
    <submittedName>
        <fullName evidence="3">Thioesterase II family protein</fullName>
    </submittedName>
</protein>
<evidence type="ECO:0000313" key="4">
    <source>
        <dbReference type="Proteomes" id="UP001596004"/>
    </source>
</evidence>
<organism evidence="3 4">
    <name type="scientific">Sphaerisporangium dianthi</name>
    <dbReference type="NCBI Taxonomy" id="1436120"/>
    <lineage>
        <taxon>Bacteria</taxon>
        <taxon>Bacillati</taxon>
        <taxon>Actinomycetota</taxon>
        <taxon>Actinomycetes</taxon>
        <taxon>Streptosporangiales</taxon>
        <taxon>Streptosporangiaceae</taxon>
        <taxon>Sphaerisporangium</taxon>
    </lineage>
</organism>
<accession>A0ABV9CDW7</accession>
<feature type="domain" description="Thioesterase" evidence="2">
    <location>
        <begin position="21"/>
        <end position="231"/>
    </location>
</feature>
<dbReference type="RefSeq" id="WP_380839404.1">
    <property type="nucleotide sequence ID" value="NZ_JBHSFP010000005.1"/>
</dbReference>
<dbReference type="Gene3D" id="3.40.50.1820">
    <property type="entry name" value="alpha/beta hydrolase"/>
    <property type="match status" value="1"/>
</dbReference>
<evidence type="ECO:0000256" key="1">
    <source>
        <dbReference type="ARBA" id="ARBA00007169"/>
    </source>
</evidence>
<dbReference type="Proteomes" id="UP001596004">
    <property type="component" value="Unassembled WGS sequence"/>
</dbReference>
<comment type="caution">
    <text evidence="3">The sequence shown here is derived from an EMBL/GenBank/DDBJ whole genome shotgun (WGS) entry which is preliminary data.</text>
</comment>
<dbReference type="InterPro" id="IPR001031">
    <property type="entry name" value="Thioesterase"/>
</dbReference>
<dbReference type="InterPro" id="IPR012223">
    <property type="entry name" value="TEII"/>
</dbReference>
<sequence length="246" mass="26988">MAMTSQRWISWRHQNPAAGVRLYCLPYAGGGTRMFDSFAAALGPGVEVCPVLLPGREDRIAEDPVPRLDDLLPMLIDGLTPTMTKPFALYGHSMGGLVAYELARRLCEKGNDVPLRLYLSGCGPAPTPAGRRHHLLPDDEFIEQLRRMNGTPPEFFEDRDLVDLLLPTIRADFELSETSAAAEGSLLPVPVTAFAGEQDTSAPPADVREWSAHSGAGFDFHIYRGDHFFVHDCPEMLAVIKEGLST</sequence>
<name>A0ABV9CDW7_9ACTN</name>
<dbReference type="InterPro" id="IPR029058">
    <property type="entry name" value="AB_hydrolase_fold"/>
</dbReference>
<dbReference type="EMBL" id="JBHSFP010000005">
    <property type="protein sequence ID" value="MFC4531091.1"/>
    <property type="molecule type" value="Genomic_DNA"/>
</dbReference>